<evidence type="ECO:0000256" key="2">
    <source>
        <dbReference type="ARBA" id="ARBA00010199"/>
    </source>
</evidence>
<gene>
    <name evidence="8" type="ORF">DFH07DRAFT_1068403</name>
</gene>
<dbReference type="Pfam" id="PF01554">
    <property type="entry name" value="MatE"/>
    <property type="match status" value="2"/>
</dbReference>
<comment type="subcellular location">
    <subcellularLocation>
        <location evidence="1">Membrane</location>
        <topology evidence="1">Multi-pass membrane protein</topology>
    </subcellularLocation>
</comment>
<dbReference type="AlphaFoldDB" id="A0AAD7HAF0"/>
<feature type="transmembrane region" description="Helical" evidence="7">
    <location>
        <begin position="453"/>
        <end position="473"/>
    </location>
</feature>
<feature type="transmembrane region" description="Helical" evidence="7">
    <location>
        <begin position="189"/>
        <end position="207"/>
    </location>
</feature>
<evidence type="ECO:0000313" key="8">
    <source>
        <dbReference type="EMBL" id="KAJ7716254.1"/>
    </source>
</evidence>
<feature type="transmembrane region" description="Helical" evidence="7">
    <location>
        <begin position="227"/>
        <end position="244"/>
    </location>
</feature>
<evidence type="ECO:0000256" key="4">
    <source>
        <dbReference type="ARBA" id="ARBA00022989"/>
    </source>
</evidence>
<dbReference type="PANTHER" id="PTHR11206">
    <property type="entry name" value="MULTIDRUG RESISTANCE PROTEIN"/>
    <property type="match status" value="1"/>
</dbReference>
<protein>
    <submittedName>
        <fullName evidence="8">MATE efflux family protein</fullName>
    </submittedName>
</protein>
<feature type="transmembrane region" description="Helical" evidence="7">
    <location>
        <begin position="413"/>
        <end position="432"/>
    </location>
</feature>
<evidence type="ECO:0000256" key="1">
    <source>
        <dbReference type="ARBA" id="ARBA00004141"/>
    </source>
</evidence>
<dbReference type="EMBL" id="JARJLG010000334">
    <property type="protein sequence ID" value="KAJ7716254.1"/>
    <property type="molecule type" value="Genomic_DNA"/>
</dbReference>
<dbReference type="CDD" id="cd13132">
    <property type="entry name" value="MATE_eukaryotic"/>
    <property type="match status" value="1"/>
</dbReference>
<comment type="caution">
    <text evidence="8">The sequence shown here is derived from an EMBL/GenBank/DDBJ whole genome shotgun (WGS) entry which is preliminary data.</text>
</comment>
<evidence type="ECO:0000256" key="3">
    <source>
        <dbReference type="ARBA" id="ARBA00022692"/>
    </source>
</evidence>
<evidence type="ECO:0000313" key="9">
    <source>
        <dbReference type="Proteomes" id="UP001215280"/>
    </source>
</evidence>
<keyword evidence="9" id="KW-1185">Reference proteome</keyword>
<comment type="similarity">
    <text evidence="2">Belongs to the multi antimicrobial extrusion (MATE) (TC 2.A.66.1) family.</text>
</comment>
<organism evidence="8 9">
    <name type="scientific">Mycena maculata</name>
    <dbReference type="NCBI Taxonomy" id="230809"/>
    <lineage>
        <taxon>Eukaryota</taxon>
        <taxon>Fungi</taxon>
        <taxon>Dikarya</taxon>
        <taxon>Basidiomycota</taxon>
        <taxon>Agaricomycotina</taxon>
        <taxon>Agaricomycetes</taxon>
        <taxon>Agaricomycetidae</taxon>
        <taxon>Agaricales</taxon>
        <taxon>Marasmiineae</taxon>
        <taxon>Mycenaceae</taxon>
        <taxon>Mycena</taxon>
    </lineage>
</organism>
<feature type="transmembrane region" description="Helical" evidence="7">
    <location>
        <begin position="256"/>
        <end position="275"/>
    </location>
</feature>
<evidence type="ECO:0000256" key="6">
    <source>
        <dbReference type="SAM" id="MobiDB-lite"/>
    </source>
</evidence>
<dbReference type="GO" id="GO:0042910">
    <property type="term" value="F:xenobiotic transmembrane transporter activity"/>
    <property type="evidence" value="ECO:0007669"/>
    <property type="project" value="InterPro"/>
</dbReference>
<feature type="transmembrane region" description="Helical" evidence="7">
    <location>
        <begin position="380"/>
        <end position="401"/>
    </location>
</feature>
<reference evidence="8" key="1">
    <citation type="submission" date="2023-03" db="EMBL/GenBank/DDBJ databases">
        <title>Massive genome expansion in bonnet fungi (Mycena s.s.) driven by repeated elements and novel gene families across ecological guilds.</title>
        <authorList>
            <consortium name="Lawrence Berkeley National Laboratory"/>
            <person name="Harder C.B."/>
            <person name="Miyauchi S."/>
            <person name="Viragh M."/>
            <person name="Kuo A."/>
            <person name="Thoen E."/>
            <person name="Andreopoulos B."/>
            <person name="Lu D."/>
            <person name="Skrede I."/>
            <person name="Drula E."/>
            <person name="Henrissat B."/>
            <person name="Morin E."/>
            <person name="Kohler A."/>
            <person name="Barry K."/>
            <person name="LaButti K."/>
            <person name="Morin E."/>
            <person name="Salamov A."/>
            <person name="Lipzen A."/>
            <person name="Mereny Z."/>
            <person name="Hegedus B."/>
            <person name="Baldrian P."/>
            <person name="Stursova M."/>
            <person name="Weitz H."/>
            <person name="Taylor A."/>
            <person name="Grigoriev I.V."/>
            <person name="Nagy L.G."/>
            <person name="Martin F."/>
            <person name="Kauserud H."/>
        </authorList>
    </citation>
    <scope>NUCLEOTIDE SEQUENCE</scope>
    <source>
        <strain evidence="8">CBHHK188m</strain>
    </source>
</reference>
<feature type="compositionally biased region" description="Polar residues" evidence="6">
    <location>
        <begin position="62"/>
        <end position="73"/>
    </location>
</feature>
<dbReference type="GO" id="GO:0015297">
    <property type="term" value="F:antiporter activity"/>
    <property type="evidence" value="ECO:0007669"/>
    <property type="project" value="InterPro"/>
</dbReference>
<feature type="transmembrane region" description="Helical" evidence="7">
    <location>
        <begin position="287"/>
        <end position="312"/>
    </location>
</feature>
<sequence length="530" mass="57242">MASYAHSMTAGSLPSDYATVQSAAAHSNGMEHSEDAEAEASSTSASRARRPSHPSMPAPSIPQYTHLSPNPTEITPLLNPPVPRIDEETPPNAELSAAEIYWAELQILTKYSLPVFGTHLLEYSLIMAPVLSIGHLSTTALAGITLGSMTASVSGFSILQGFVTALDTLLPSAWTSPQPNLVGLWSQRMGVVMGAALIPMYWIWFSAESILLGLKQDPEVAHLASLYLRWVSIGLPAYAFNLISRRYFQSQGLFTVPTRIICIVAPINALLNYMLVWGPEPIRLGYIGAPIATACAFNLVCVMNIAYAVFVAPRTAWQPISRRSFTSLGVLGPVSLATQSILLSSASTTYQAPFALSVAASVRIGNLLGELNATRANVAANTAILMALVLSMVFSTMFMVFRHSWAYLFNDDPVVVELVASILPLVALFQVFDGTSGVTGGILRAKGKQMTGALLNLSAYYVIGIPFGAWLAFNWDFGLHGLWIGLTVSLVYCAVFGIWLCVGTDWEHEVRKVLARINAESKVRRGENEV</sequence>
<dbReference type="Proteomes" id="UP001215280">
    <property type="component" value="Unassembled WGS sequence"/>
</dbReference>
<name>A0AAD7HAF0_9AGAR</name>
<keyword evidence="3 7" id="KW-0812">Transmembrane</keyword>
<dbReference type="GO" id="GO:1990961">
    <property type="term" value="P:xenobiotic detoxification by transmembrane export across the plasma membrane"/>
    <property type="evidence" value="ECO:0007669"/>
    <property type="project" value="InterPro"/>
</dbReference>
<keyword evidence="4 7" id="KW-1133">Transmembrane helix</keyword>
<evidence type="ECO:0000256" key="7">
    <source>
        <dbReference type="SAM" id="Phobius"/>
    </source>
</evidence>
<accession>A0AAD7HAF0</accession>
<feature type="region of interest" description="Disordered" evidence="6">
    <location>
        <begin position="21"/>
        <end position="89"/>
    </location>
</feature>
<feature type="transmembrane region" description="Helical" evidence="7">
    <location>
        <begin position="479"/>
        <end position="502"/>
    </location>
</feature>
<keyword evidence="5 7" id="KW-0472">Membrane</keyword>
<dbReference type="InterPro" id="IPR002528">
    <property type="entry name" value="MATE_fam"/>
</dbReference>
<dbReference type="GO" id="GO:0016020">
    <property type="term" value="C:membrane"/>
    <property type="evidence" value="ECO:0007669"/>
    <property type="project" value="UniProtKB-SubCell"/>
</dbReference>
<proteinExistence type="inferred from homology"/>
<evidence type="ECO:0000256" key="5">
    <source>
        <dbReference type="ARBA" id="ARBA00023136"/>
    </source>
</evidence>
<dbReference type="InterPro" id="IPR045069">
    <property type="entry name" value="MATE_euk"/>
</dbReference>